<keyword evidence="1" id="KW-1133">Transmembrane helix</keyword>
<evidence type="ECO:0000313" key="3">
    <source>
        <dbReference type="Proteomes" id="UP000177407"/>
    </source>
</evidence>
<evidence type="ECO:0000313" key="2">
    <source>
        <dbReference type="EMBL" id="OGF20496.1"/>
    </source>
</evidence>
<reference evidence="2 3" key="1">
    <citation type="journal article" date="2016" name="Nat. Commun.">
        <title>Thousands of microbial genomes shed light on interconnected biogeochemical processes in an aquifer system.</title>
        <authorList>
            <person name="Anantharaman K."/>
            <person name="Brown C.T."/>
            <person name="Hug L.A."/>
            <person name="Sharon I."/>
            <person name="Castelle C.J."/>
            <person name="Probst A.J."/>
            <person name="Thomas B.C."/>
            <person name="Singh A."/>
            <person name="Wilkins M.J."/>
            <person name="Karaoz U."/>
            <person name="Brodie E.L."/>
            <person name="Williams K.H."/>
            <person name="Hubbard S.S."/>
            <person name="Banfield J.F."/>
        </authorList>
    </citation>
    <scope>NUCLEOTIDE SEQUENCE [LARGE SCALE GENOMIC DNA]</scope>
</reference>
<dbReference type="AlphaFoldDB" id="A0A1F5S1G9"/>
<protein>
    <submittedName>
        <fullName evidence="2">Uncharacterized protein</fullName>
    </submittedName>
</protein>
<evidence type="ECO:0000256" key="1">
    <source>
        <dbReference type="SAM" id="Phobius"/>
    </source>
</evidence>
<gene>
    <name evidence="2" type="ORF">A2257_03995</name>
</gene>
<keyword evidence="1" id="KW-0472">Membrane</keyword>
<comment type="caution">
    <text evidence="2">The sequence shown here is derived from an EMBL/GenBank/DDBJ whole genome shotgun (WGS) entry which is preliminary data.</text>
</comment>
<organism evidence="2 3">
    <name type="scientific">Candidatus Falkowbacteria bacterium RIFOXYA2_FULL_38_12</name>
    <dbReference type="NCBI Taxonomy" id="1797993"/>
    <lineage>
        <taxon>Bacteria</taxon>
        <taxon>Candidatus Falkowiibacteriota</taxon>
    </lineage>
</organism>
<accession>A0A1F5S1G9</accession>
<name>A0A1F5S1G9_9BACT</name>
<proteinExistence type="predicted"/>
<dbReference type="Proteomes" id="UP000177407">
    <property type="component" value="Unassembled WGS sequence"/>
</dbReference>
<dbReference type="EMBL" id="MFGA01000023">
    <property type="protein sequence ID" value="OGF20496.1"/>
    <property type="molecule type" value="Genomic_DNA"/>
</dbReference>
<sequence>MNKLWKATAIIGVSLSFTLLVVIIVGLLRWQKQTHDNYEENVRATERLNFIEDCYKRSLKGEKSRFHVECMNLNC</sequence>
<feature type="transmembrane region" description="Helical" evidence="1">
    <location>
        <begin position="6"/>
        <end position="28"/>
    </location>
</feature>
<keyword evidence="1" id="KW-0812">Transmembrane</keyword>